<feature type="region of interest" description="Disordered" evidence="1">
    <location>
        <begin position="400"/>
        <end position="426"/>
    </location>
</feature>
<evidence type="ECO:0000313" key="3">
    <source>
        <dbReference type="Proteomes" id="UP001054126"/>
    </source>
</evidence>
<name>A0AAE9WNB4_PLAYO</name>
<accession>A0AAE9WNB4</accession>
<feature type="region of interest" description="Disordered" evidence="1">
    <location>
        <begin position="349"/>
        <end position="368"/>
    </location>
</feature>
<dbReference type="Proteomes" id="UP001054126">
    <property type="component" value="Chromosome 9"/>
</dbReference>
<proteinExistence type="predicted"/>
<dbReference type="EMBL" id="CP115533">
    <property type="protein sequence ID" value="WBY57198.1"/>
    <property type="molecule type" value="Genomic_DNA"/>
</dbReference>
<organism evidence="2 3">
    <name type="scientific">Plasmodium yoelii yoelii</name>
    <dbReference type="NCBI Taxonomy" id="73239"/>
    <lineage>
        <taxon>Eukaryota</taxon>
        <taxon>Sar</taxon>
        <taxon>Alveolata</taxon>
        <taxon>Apicomplexa</taxon>
        <taxon>Aconoidasida</taxon>
        <taxon>Haemosporida</taxon>
        <taxon>Plasmodiidae</taxon>
        <taxon>Plasmodium</taxon>
        <taxon>Plasmodium (Vinckeia)</taxon>
    </lineage>
</organism>
<feature type="compositionally biased region" description="Polar residues" evidence="1">
    <location>
        <begin position="410"/>
        <end position="426"/>
    </location>
</feature>
<reference evidence="2" key="1">
    <citation type="submission" date="2023-01" db="EMBL/GenBank/DDBJ databases">
        <title>Long-Read Genome Assembly and Gene Model Annotations for the Rodent Malaria Parasite Plasmodium yoelii 17XNL.</title>
        <authorList>
            <person name="Mitchell G.J."/>
            <person name="Sebastian A."/>
            <person name="Albert I."/>
            <person name="Lindner S.E."/>
        </authorList>
    </citation>
    <scope>NUCLEOTIDE SEQUENCE</scope>
    <source>
        <strain evidence="2">17XNL clone 1.1</strain>
    </source>
</reference>
<evidence type="ECO:0000313" key="2">
    <source>
        <dbReference type="EMBL" id="WBY57198.1"/>
    </source>
</evidence>
<gene>
    <name evidence="2" type="ORF">Py17XNL_000900132</name>
</gene>
<sequence length="624" mass="73897">MYLINDESLKKKKSYVKHSENKIKINNNMNLSISTNHSFEENGDNSENFDFSKNSDSLKKMNGNEYHTSNYLNVKPKEYYNDYEIKGTIESDKSRDEKRLNRNDKLKNNTKVEYSDKACNFFDYVERRNRELEEEKGESDFYSCNLSEENEDSVKEYKPDLEKKEINTKELITDDEIEKIDVKKKVETKFDHFKKMECGKECDEEIDTKIEHEKKNAQIFKYDYDLPNEYYNIFNNESKLSKIMKINDKNKSENDHKSSECNLRYSENIKKLRKENVNKLNSKSEKNCDFIKNEGIHPKNGYSMDKRKTLHSMSSKVCTPYKENIKVLQKKIRPFYLCNLENNRSYSNYDSERSVTGESQEKLGNETENEQEIVYIKKDSNNTISNLGRDSLDIFNSDPDSNDLDILKKNPQNRNESKNGSYNKENKINNYRSLKMGIRSSIISNRGYNSTYHNDNKYDIKNSLKEKISNFNERSRKFSLSNQENYIKGKYNSYKNKDLGLLPKRVDIYNKNKYNQNTINLKKNNDNNIIIKPTNVIRQKPNFSVGMINGVNKINRRINTKRIHSICTNVKDEKIKLPIFKVNPIRQKNNFDFDAMLVKDGHVIPRNKNFVKEAFRKYKLYKEK</sequence>
<feature type="compositionally biased region" description="Basic and acidic residues" evidence="1">
    <location>
        <begin position="350"/>
        <end position="365"/>
    </location>
</feature>
<protein>
    <submittedName>
        <fullName evidence="2">Uncharacterized protein</fullName>
    </submittedName>
</protein>
<evidence type="ECO:0000256" key="1">
    <source>
        <dbReference type="SAM" id="MobiDB-lite"/>
    </source>
</evidence>
<dbReference type="AlphaFoldDB" id="A0AAE9WNB4"/>